<dbReference type="GO" id="GO:0016757">
    <property type="term" value="F:glycosyltransferase activity"/>
    <property type="evidence" value="ECO:0007669"/>
    <property type="project" value="InterPro"/>
</dbReference>
<dbReference type="PANTHER" id="PTHR12526:SF630">
    <property type="entry name" value="GLYCOSYLTRANSFERASE"/>
    <property type="match status" value="1"/>
</dbReference>
<proteinExistence type="predicted"/>
<feature type="domain" description="Glycosyl transferase family 1" evidence="1">
    <location>
        <begin position="186"/>
        <end position="332"/>
    </location>
</feature>
<name>D6GV33_PARA5</name>
<dbReference type="PANTHER" id="PTHR12526">
    <property type="entry name" value="GLYCOSYLTRANSFERASE"/>
    <property type="match status" value="1"/>
</dbReference>
<dbReference type="Gene3D" id="3.40.50.2000">
    <property type="entry name" value="Glycogen Phosphorylase B"/>
    <property type="match status" value="2"/>
</dbReference>
<evidence type="ECO:0000313" key="3">
    <source>
        <dbReference type="EMBL" id="EFD92960.1"/>
    </source>
</evidence>
<gene>
    <name evidence="3" type="ORF">BJBARM5_0335</name>
</gene>
<dbReference type="AlphaFoldDB" id="D6GV33"/>
<dbReference type="Pfam" id="PF00534">
    <property type="entry name" value="Glycos_transf_1"/>
    <property type="match status" value="1"/>
</dbReference>
<dbReference type="Pfam" id="PF13439">
    <property type="entry name" value="Glyco_transf_4"/>
    <property type="match status" value="1"/>
</dbReference>
<sequence>MKILVLQPRISYYVGGGEIVPSYQMAELSKLGNEVMLITTKPSKPSEYLQLLKKAGVKITFSSVKSLDNVYHAGARIPFESWNSESLMMQLDSIETIKRSDPDVIVSHYSHDHIILDNKNIVLHLHGYPEHSIESAGIGLKRARAIVSVSSEVKTKWHSLFPEFSHKIKKVLHNGIATELFKPIETKKIYDLIFVGRLIKIKGLDYLIKAIEGSNLKLAIVGEGPEKEKLYALSKRLKVKVNFLGYVKFRDLPLIYSRSKIGVFPSYSREGVLTSMLEAMSCGLGIVTTDQGGMKEALKFGGGVIVESRSASSLAKGINEVLSNYSDFGNSAREVVKEHFNIQENCSKLEKFYREAVH</sequence>
<dbReference type="InterPro" id="IPR028098">
    <property type="entry name" value="Glyco_trans_4-like_N"/>
</dbReference>
<dbReference type="CDD" id="cd03801">
    <property type="entry name" value="GT4_PimA-like"/>
    <property type="match status" value="1"/>
</dbReference>
<organism evidence="3 4">
    <name type="scientific">Candidatus Parvarchaeum acidophilus ARMAN-5</name>
    <dbReference type="NCBI Taxonomy" id="662762"/>
    <lineage>
        <taxon>Archaea</taxon>
        <taxon>Candidatus Parvarchaeota</taxon>
        <taxon>Candidatus Parvarchaeum</taxon>
    </lineage>
</organism>
<dbReference type="SUPFAM" id="SSF53756">
    <property type="entry name" value="UDP-Glycosyltransferase/glycogen phosphorylase"/>
    <property type="match status" value="1"/>
</dbReference>
<dbReference type="EMBL" id="GG745550">
    <property type="protein sequence ID" value="EFD92960.1"/>
    <property type="molecule type" value="Genomic_DNA"/>
</dbReference>
<protein>
    <submittedName>
        <fullName evidence="3">Glycosyl transferase group 1</fullName>
    </submittedName>
</protein>
<evidence type="ECO:0000259" key="1">
    <source>
        <dbReference type="Pfam" id="PF00534"/>
    </source>
</evidence>
<feature type="domain" description="Glycosyltransferase subfamily 4-like N-terminal" evidence="2">
    <location>
        <begin position="14"/>
        <end position="179"/>
    </location>
</feature>
<dbReference type="InterPro" id="IPR001296">
    <property type="entry name" value="Glyco_trans_1"/>
</dbReference>
<accession>D6GV33</accession>
<evidence type="ECO:0000313" key="4">
    <source>
        <dbReference type="Proteomes" id="UP000009376"/>
    </source>
</evidence>
<reference evidence="3 4" key="1">
    <citation type="journal article" date="2010" name="Proc. Natl. Acad. Sci. U.S.A.">
        <title>Enigmatic, ultrasmall, uncultivated Archaea.</title>
        <authorList>
            <person name="Baker B.J."/>
            <person name="Comolli L.R."/>
            <person name="Dick G.J."/>
            <person name="Hauser L.J."/>
            <person name="Hyatt D."/>
            <person name="Dill B.D."/>
            <person name="Land M.L."/>
            <person name="Verberkmoes N.C."/>
            <person name="Hettich R.L."/>
            <person name="Banfield J.F."/>
        </authorList>
    </citation>
    <scope>NUCLEOTIDE SEQUENCE [LARGE SCALE GENOMIC DNA]</scope>
</reference>
<keyword evidence="3" id="KW-0808">Transferase</keyword>
<dbReference type="Proteomes" id="UP000009376">
    <property type="component" value="Unassembled WGS sequence"/>
</dbReference>
<evidence type="ECO:0000259" key="2">
    <source>
        <dbReference type="Pfam" id="PF13439"/>
    </source>
</evidence>